<protein>
    <submittedName>
        <fullName evidence="1">Uncharacterized protein</fullName>
    </submittedName>
</protein>
<dbReference type="AlphaFoldDB" id="A0A0H3MT88"/>
<gene>
    <name evidence="1" type="ordered locus">SSUBM407_0224</name>
</gene>
<reference evidence="1 2" key="1">
    <citation type="journal article" date="2009" name="PLoS ONE">
        <title>Rapid evolution of virulence and drug resistance in the emerging zoonotic pathogen Streptococcus suis.</title>
        <authorList>
            <person name="Holden M.T.G."/>
            <person name="Hauser H."/>
            <person name="Sanders M."/>
            <person name="Ngo T.H."/>
            <person name="Cherevach I."/>
            <person name="Cronin A."/>
            <person name="Goodhead I."/>
            <person name="Mungall K."/>
            <person name="Quail M.A."/>
            <person name="Price C."/>
            <person name="Rabbinowitsch E."/>
            <person name="Sharp S."/>
            <person name="Croucher N.J."/>
            <person name="Chieu T.B."/>
            <person name="Mai N.T.H."/>
            <person name="Diep T.S."/>
            <person name="Chinh N.T."/>
            <person name="Kehoe M."/>
            <person name="Leigh J.A."/>
            <person name="Ward P.N."/>
            <person name="Dowson C.G."/>
            <person name="Whatmore A.M."/>
            <person name="Chanter N."/>
            <person name="Iversen P."/>
            <person name="Gottschalk M."/>
            <person name="Slater J.D."/>
            <person name="Smith H.E."/>
            <person name="Spratt B.G."/>
            <person name="Xu J."/>
            <person name="Ye C."/>
            <person name="Bentley S."/>
            <person name="Barrell B.G."/>
            <person name="Schultsz C."/>
            <person name="Maskell D.J."/>
            <person name="Parkhill J."/>
        </authorList>
    </citation>
    <scope>NUCLEOTIDE SEQUENCE [LARGE SCALE GENOMIC DNA]</scope>
    <source>
        <strain evidence="1 2">BM407</strain>
    </source>
</reference>
<accession>A0A0H3MT88</accession>
<keyword evidence="2" id="KW-1185">Reference proteome</keyword>
<evidence type="ECO:0000313" key="1">
    <source>
        <dbReference type="EMBL" id="CAZ55056.1"/>
    </source>
</evidence>
<dbReference type="KEGG" id="ssb:SSUBM407_0224"/>
<dbReference type="Proteomes" id="UP000009077">
    <property type="component" value="Chromosome"/>
</dbReference>
<organism evidence="1 2">
    <name type="scientific">Streptococcus suis (strain BM407)</name>
    <dbReference type="NCBI Taxonomy" id="568814"/>
    <lineage>
        <taxon>Bacteria</taxon>
        <taxon>Bacillati</taxon>
        <taxon>Bacillota</taxon>
        <taxon>Bacilli</taxon>
        <taxon>Lactobacillales</taxon>
        <taxon>Streptococcaceae</taxon>
        <taxon>Streptococcus</taxon>
    </lineage>
</organism>
<name>A0A0H3MT88_STRS4</name>
<dbReference type="EMBL" id="FM252032">
    <property type="protein sequence ID" value="CAZ55056.1"/>
    <property type="molecule type" value="Genomic_DNA"/>
</dbReference>
<dbReference type="HOGENOM" id="CLU_3258679_0_0_9"/>
<sequence length="42" mass="4865">MVQIVRLGNCTISDLSVIFTFKKGEYVYPLFSSSFNEKYPQN</sequence>
<proteinExistence type="predicted"/>
<evidence type="ECO:0000313" key="2">
    <source>
        <dbReference type="Proteomes" id="UP000009077"/>
    </source>
</evidence>